<protein>
    <submittedName>
        <fullName evidence="1">Uncharacterized protein</fullName>
    </submittedName>
</protein>
<organism evidence="1 2">
    <name type="scientific">Nezara viridula</name>
    <name type="common">Southern green stink bug</name>
    <name type="synonym">Cimex viridulus</name>
    <dbReference type="NCBI Taxonomy" id="85310"/>
    <lineage>
        <taxon>Eukaryota</taxon>
        <taxon>Metazoa</taxon>
        <taxon>Ecdysozoa</taxon>
        <taxon>Arthropoda</taxon>
        <taxon>Hexapoda</taxon>
        <taxon>Insecta</taxon>
        <taxon>Pterygota</taxon>
        <taxon>Neoptera</taxon>
        <taxon>Paraneoptera</taxon>
        <taxon>Hemiptera</taxon>
        <taxon>Heteroptera</taxon>
        <taxon>Panheteroptera</taxon>
        <taxon>Pentatomomorpha</taxon>
        <taxon>Pentatomoidea</taxon>
        <taxon>Pentatomidae</taxon>
        <taxon>Pentatominae</taxon>
        <taxon>Nezara</taxon>
    </lineage>
</organism>
<name>A0A9P0EAA4_NEZVI</name>
<keyword evidence="2" id="KW-1185">Reference proteome</keyword>
<proteinExistence type="predicted"/>
<accession>A0A9P0EAA4</accession>
<dbReference type="AlphaFoldDB" id="A0A9P0EAA4"/>
<dbReference type="Proteomes" id="UP001152798">
    <property type="component" value="Chromosome 2"/>
</dbReference>
<evidence type="ECO:0000313" key="1">
    <source>
        <dbReference type="EMBL" id="CAH1393725.1"/>
    </source>
</evidence>
<evidence type="ECO:0000313" key="2">
    <source>
        <dbReference type="Proteomes" id="UP001152798"/>
    </source>
</evidence>
<dbReference type="EMBL" id="OV725078">
    <property type="protein sequence ID" value="CAH1393725.1"/>
    <property type="molecule type" value="Genomic_DNA"/>
</dbReference>
<reference evidence="1" key="1">
    <citation type="submission" date="2022-01" db="EMBL/GenBank/DDBJ databases">
        <authorList>
            <person name="King R."/>
        </authorList>
    </citation>
    <scope>NUCLEOTIDE SEQUENCE</scope>
</reference>
<sequence>MKVPNKRALMLEHEKLVNIKGRKRAKHSSHPSFYHLYRPHNINKGEVHFWGEMLIKVVAEKALSPEWIYRSKEVRYTARAFPCNETVKNKGPRSLLIPLPSASHSLIPFLHPLIHR</sequence>
<gene>
    <name evidence="1" type="ORF">NEZAVI_LOCUS4349</name>
</gene>